<reference evidence="7 8" key="1">
    <citation type="submission" date="2018-03" db="EMBL/GenBank/DDBJ databases">
        <title>Aquarubrobacter algicola gen. nov., sp. nov., a novel actinobacterium isolated from shallow eutrophic lake during the end of cyanobacterial harmful algal blooms.</title>
        <authorList>
            <person name="Chun S.J."/>
        </authorList>
    </citation>
    <scope>NUCLEOTIDE SEQUENCE [LARGE SCALE GENOMIC DNA]</scope>
    <source>
        <strain evidence="7 8">Seoho-28</strain>
    </source>
</reference>
<evidence type="ECO:0000256" key="3">
    <source>
        <dbReference type="ARBA" id="ARBA00023163"/>
    </source>
</evidence>
<dbReference type="PANTHER" id="PTHR30055:SF234">
    <property type="entry name" value="HTH-TYPE TRANSCRIPTIONAL REGULATOR BETI"/>
    <property type="match status" value="1"/>
</dbReference>
<keyword evidence="2 4" id="KW-0238">DNA-binding</keyword>
<evidence type="ECO:0000256" key="5">
    <source>
        <dbReference type="SAM" id="MobiDB-lite"/>
    </source>
</evidence>
<evidence type="ECO:0000259" key="6">
    <source>
        <dbReference type="PROSITE" id="PS50977"/>
    </source>
</evidence>
<dbReference type="Proteomes" id="UP000240739">
    <property type="component" value="Unassembled WGS sequence"/>
</dbReference>
<feature type="region of interest" description="Disordered" evidence="5">
    <location>
        <begin position="1"/>
        <end position="24"/>
    </location>
</feature>
<evidence type="ECO:0000313" key="7">
    <source>
        <dbReference type="EMBL" id="PTL58840.1"/>
    </source>
</evidence>
<comment type="caution">
    <text evidence="7">The sequence shown here is derived from an EMBL/GenBank/DDBJ whole genome shotgun (WGS) entry which is preliminary data.</text>
</comment>
<gene>
    <name evidence="7" type="ORF">C7Y72_03825</name>
</gene>
<dbReference type="PANTHER" id="PTHR30055">
    <property type="entry name" value="HTH-TYPE TRANSCRIPTIONAL REGULATOR RUTR"/>
    <property type="match status" value="1"/>
</dbReference>
<feature type="DNA-binding region" description="H-T-H motif" evidence="4">
    <location>
        <begin position="61"/>
        <end position="80"/>
    </location>
</feature>
<dbReference type="Pfam" id="PF00440">
    <property type="entry name" value="TetR_N"/>
    <property type="match status" value="1"/>
</dbReference>
<dbReference type="SUPFAM" id="SSF46689">
    <property type="entry name" value="Homeodomain-like"/>
    <property type="match status" value="1"/>
</dbReference>
<dbReference type="PROSITE" id="PS50977">
    <property type="entry name" value="HTH_TETR_2"/>
    <property type="match status" value="1"/>
</dbReference>
<dbReference type="PRINTS" id="PR00455">
    <property type="entry name" value="HTHTETR"/>
</dbReference>
<evidence type="ECO:0000256" key="1">
    <source>
        <dbReference type="ARBA" id="ARBA00023015"/>
    </source>
</evidence>
<feature type="domain" description="HTH tetR-type" evidence="6">
    <location>
        <begin position="38"/>
        <end position="98"/>
    </location>
</feature>
<dbReference type="AlphaFoldDB" id="A0A2T4UHY0"/>
<keyword evidence="1" id="KW-0805">Transcription regulation</keyword>
<dbReference type="InterPro" id="IPR050109">
    <property type="entry name" value="HTH-type_TetR-like_transc_reg"/>
</dbReference>
<protein>
    <recommendedName>
        <fullName evidence="6">HTH tetR-type domain-containing protein</fullName>
    </recommendedName>
</protein>
<keyword evidence="8" id="KW-1185">Reference proteome</keyword>
<evidence type="ECO:0000256" key="4">
    <source>
        <dbReference type="PROSITE-ProRule" id="PRU00335"/>
    </source>
</evidence>
<dbReference type="InterPro" id="IPR001647">
    <property type="entry name" value="HTH_TetR"/>
</dbReference>
<sequence>MRSTSCTPRVRGVEQGSLVGTHPDLEPLLGGAGPTVEDAQRARILDAISRVVAEKGYAAATVADVVRAARVSRGTFYGLFAAKEQCFLEAYAHGTDVLLARVREGARAGADSTDWRGALRGGMTAYLGTLAHEPQFARTYLLEIHAAGPAAQIARDGVLRRFATEYQRAFRLARKLDPSLRALTADELFVVSAGLDQLICARVHAEGVERLPGHTESFVRTAAALLTGAASTDPASRRA</sequence>
<dbReference type="InterPro" id="IPR009057">
    <property type="entry name" value="Homeodomain-like_sf"/>
</dbReference>
<dbReference type="GO" id="GO:0000976">
    <property type="term" value="F:transcription cis-regulatory region binding"/>
    <property type="evidence" value="ECO:0007669"/>
    <property type="project" value="TreeGrafter"/>
</dbReference>
<dbReference type="EMBL" id="PYYB01000001">
    <property type="protein sequence ID" value="PTL58840.1"/>
    <property type="molecule type" value="Genomic_DNA"/>
</dbReference>
<keyword evidence="3" id="KW-0804">Transcription</keyword>
<dbReference type="Gene3D" id="1.10.357.10">
    <property type="entry name" value="Tetracycline Repressor, domain 2"/>
    <property type="match status" value="1"/>
</dbReference>
<evidence type="ECO:0000256" key="2">
    <source>
        <dbReference type="ARBA" id="ARBA00023125"/>
    </source>
</evidence>
<proteinExistence type="predicted"/>
<evidence type="ECO:0000313" key="8">
    <source>
        <dbReference type="Proteomes" id="UP000240739"/>
    </source>
</evidence>
<organism evidence="7 8">
    <name type="scientific">Paraconexibacter algicola</name>
    <dbReference type="NCBI Taxonomy" id="2133960"/>
    <lineage>
        <taxon>Bacteria</taxon>
        <taxon>Bacillati</taxon>
        <taxon>Actinomycetota</taxon>
        <taxon>Thermoleophilia</taxon>
        <taxon>Solirubrobacterales</taxon>
        <taxon>Paraconexibacteraceae</taxon>
        <taxon>Paraconexibacter</taxon>
    </lineage>
</organism>
<dbReference type="GO" id="GO:0003700">
    <property type="term" value="F:DNA-binding transcription factor activity"/>
    <property type="evidence" value="ECO:0007669"/>
    <property type="project" value="TreeGrafter"/>
</dbReference>
<accession>A0A2T4UHY0</accession>
<name>A0A2T4UHY0_9ACTN</name>